<evidence type="ECO:0000256" key="10">
    <source>
        <dbReference type="PIRSR" id="PIRSR035805-1"/>
    </source>
</evidence>
<evidence type="ECO:0000256" key="6">
    <source>
        <dbReference type="ARBA" id="ARBA00022741"/>
    </source>
</evidence>
<dbReference type="GO" id="GO:0008270">
    <property type="term" value="F:zinc ion binding"/>
    <property type="evidence" value="ECO:0007669"/>
    <property type="project" value="UniProtKB-UniRule"/>
</dbReference>
<dbReference type="GO" id="GO:0005829">
    <property type="term" value="C:cytosol"/>
    <property type="evidence" value="ECO:0007669"/>
    <property type="project" value="TreeGrafter"/>
</dbReference>
<dbReference type="EC" id="2.7.1.21" evidence="2 9"/>
<dbReference type="GO" id="GO:0046104">
    <property type="term" value="P:thymidine metabolic process"/>
    <property type="evidence" value="ECO:0007669"/>
    <property type="project" value="TreeGrafter"/>
</dbReference>
<evidence type="ECO:0000256" key="1">
    <source>
        <dbReference type="ARBA" id="ARBA00007587"/>
    </source>
</evidence>
<comment type="subunit">
    <text evidence="9">Homotetramer.</text>
</comment>
<dbReference type="HAMAP" id="MF_00124">
    <property type="entry name" value="Thymidine_kinase"/>
    <property type="match status" value="1"/>
</dbReference>
<feature type="active site" description="Proton acceptor" evidence="9 10">
    <location>
        <position position="90"/>
    </location>
</feature>
<keyword evidence="9" id="KW-0862">Zinc</keyword>
<feature type="binding site" evidence="9">
    <location>
        <position position="146"/>
    </location>
    <ligand>
        <name>Zn(2+)</name>
        <dbReference type="ChEBI" id="CHEBI:29105"/>
    </ligand>
</feature>
<protein>
    <recommendedName>
        <fullName evidence="2 9">Thymidine kinase</fullName>
        <ecNumber evidence="2 9">2.7.1.21</ecNumber>
    </recommendedName>
</protein>
<dbReference type="SUPFAM" id="SSF52540">
    <property type="entry name" value="P-loop containing nucleoside triphosphate hydrolases"/>
    <property type="match status" value="1"/>
</dbReference>
<feature type="binding site" evidence="11">
    <location>
        <position position="174"/>
    </location>
    <ligand>
        <name>substrate</name>
    </ligand>
</feature>
<evidence type="ECO:0000313" key="15">
    <source>
        <dbReference type="Proteomes" id="UP000182719"/>
    </source>
</evidence>
<evidence type="ECO:0000256" key="5">
    <source>
        <dbReference type="ARBA" id="ARBA00022679"/>
    </source>
</evidence>
<dbReference type="InterPro" id="IPR001267">
    <property type="entry name" value="Thymidine_kinase"/>
</dbReference>
<dbReference type="OrthoDB" id="9781579at2"/>
<evidence type="ECO:0000256" key="12">
    <source>
        <dbReference type="RuleBase" id="RU000544"/>
    </source>
</evidence>
<dbReference type="Gene3D" id="3.40.50.300">
    <property type="entry name" value="P-loop containing nucleotide triphosphate hydrolases"/>
    <property type="match status" value="1"/>
</dbReference>
<comment type="similarity">
    <text evidence="1 9 13">Belongs to the thymidine kinase family.</text>
</comment>
<dbReference type="NCBIfam" id="NF003296">
    <property type="entry name" value="PRK04296.1-1"/>
    <property type="match status" value="1"/>
</dbReference>
<feature type="binding site" evidence="9">
    <location>
        <begin position="89"/>
        <end position="92"/>
    </location>
    <ligand>
        <name>ATP</name>
        <dbReference type="ChEBI" id="CHEBI:30616"/>
    </ligand>
</feature>
<evidence type="ECO:0000256" key="2">
    <source>
        <dbReference type="ARBA" id="ARBA00012118"/>
    </source>
</evidence>
<dbReference type="Proteomes" id="UP000182719">
    <property type="component" value="Unassembled WGS sequence"/>
</dbReference>
<proteinExistence type="inferred from homology"/>
<feature type="binding site" evidence="9">
    <location>
        <position position="149"/>
    </location>
    <ligand>
        <name>Zn(2+)</name>
        <dbReference type="ChEBI" id="CHEBI:29105"/>
    </ligand>
</feature>
<accession>A0A1H7RQB0</accession>
<dbReference type="GO" id="GO:0005524">
    <property type="term" value="F:ATP binding"/>
    <property type="evidence" value="ECO:0007669"/>
    <property type="project" value="UniProtKB-UniRule"/>
</dbReference>
<dbReference type="SUPFAM" id="SSF57716">
    <property type="entry name" value="Glucocorticoid receptor-like (DNA-binding domain)"/>
    <property type="match status" value="1"/>
</dbReference>
<evidence type="ECO:0000256" key="3">
    <source>
        <dbReference type="ARBA" id="ARBA00022490"/>
    </source>
</evidence>
<keyword evidence="7 9" id="KW-0418">Kinase</keyword>
<keyword evidence="6 9" id="KW-0547">Nucleotide-binding</keyword>
<evidence type="ECO:0000256" key="13">
    <source>
        <dbReference type="RuleBase" id="RU004165"/>
    </source>
</evidence>
<dbReference type="GO" id="GO:0071897">
    <property type="term" value="P:DNA biosynthetic process"/>
    <property type="evidence" value="ECO:0007669"/>
    <property type="project" value="UniProtKB-KW"/>
</dbReference>
<evidence type="ECO:0000256" key="8">
    <source>
        <dbReference type="ARBA" id="ARBA00022840"/>
    </source>
</evidence>
<feature type="binding site" evidence="11">
    <location>
        <begin position="166"/>
        <end position="169"/>
    </location>
    <ligand>
        <name>substrate</name>
    </ligand>
</feature>
<sequence length="199" mass="22363">MHQFPKDIGWIEVICGSMFSGKTEELIRRVKRAVYGKQRVQVFKPKVDDRYDETQVVSHSQLKLTSTPIERAEEIFYHLSPDTQVVGIDEVQFFGPEVVQVCEALAYRGVRVICAGLDQDYQGRPFEPMPQLLAVAEYVTKQLAICVVCGNPANRSQRLVSSEARVVVGAAGAYEARCRRCHLGEPTEATPPQTMELFD</sequence>
<evidence type="ECO:0000313" key="14">
    <source>
        <dbReference type="EMBL" id="SEL62373.1"/>
    </source>
</evidence>
<evidence type="ECO:0000256" key="11">
    <source>
        <dbReference type="PIRSR" id="PIRSR035805-2"/>
    </source>
</evidence>
<keyword evidence="4 9" id="KW-0237">DNA synthesis</keyword>
<feature type="binding site" evidence="9">
    <location>
        <position position="178"/>
    </location>
    <ligand>
        <name>Zn(2+)</name>
        <dbReference type="ChEBI" id="CHEBI:29105"/>
    </ligand>
</feature>
<dbReference type="AlphaFoldDB" id="A0A1H7RQB0"/>
<keyword evidence="15" id="KW-1185">Reference proteome</keyword>
<dbReference type="PANTHER" id="PTHR11441:SF0">
    <property type="entry name" value="THYMIDINE KINASE, CYTOSOLIC"/>
    <property type="match status" value="1"/>
</dbReference>
<organism evidence="14 15">
    <name type="scientific">Stigmatella aurantiaca</name>
    <dbReference type="NCBI Taxonomy" id="41"/>
    <lineage>
        <taxon>Bacteria</taxon>
        <taxon>Pseudomonadati</taxon>
        <taxon>Myxococcota</taxon>
        <taxon>Myxococcia</taxon>
        <taxon>Myxococcales</taxon>
        <taxon>Cystobacterineae</taxon>
        <taxon>Archangiaceae</taxon>
        <taxon>Stigmatella</taxon>
    </lineage>
</organism>
<dbReference type="EMBL" id="FOAP01000007">
    <property type="protein sequence ID" value="SEL62373.1"/>
    <property type="molecule type" value="Genomic_DNA"/>
</dbReference>
<dbReference type="InterPro" id="IPR027417">
    <property type="entry name" value="P-loop_NTPase"/>
</dbReference>
<dbReference type="FunFam" id="3.40.50.300:FF:000384">
    <property type="entry name" value="Thymidine kinase"/>
    <property type="match status" value="1"/>
</dbReference>
<keyword evidence="8 9" id="KW-0067">ATP-binding</keyword>
<dbReference type="RefSeq" id="WP_075007185.1">
    <property type="nucleotide sequence ID" value="NZ_FOAP01000007.1"/>
</dbReference>
<evidence type="ECO:0000256" key="7">
    <source>
        <dbReference type="ARBA" id="ARBA00022777"/>
    </source>
</evidence>
<dbReference type="Gene3D" id="3.30.60.20">
    <property type="match status" value="1"/>
</dbReference>
<dbReference type="Pfam" id="PF00265">
    <property type="entry name" value="TK"/>
    <property type="match status" value="1"/>
</dbReference>
<keyword evidence="3 9" id="KW-0963">Cytoplasm</keyword>
<feature type="binding site" evidence="9">
    <location>
        <begin position="16"/>
        <end position="23"/>
    </location>
    <ligand>
        <name>ATP</name>
        <dbReference type="ChEBI" id="CHEBI:30616"/>
    </ligand>
</feature>
<dbReference type="GO" id="GO:0004797">
    <property type="term" value="F:thymidine kinase activity"/>
    <property type="evidence" value="ECO:0007669"/>
    <property type="project" value="UniProtKB-UniRule"/>
</dbReference>
<comment type="catalytic activity">
    <reaction evidence="9 12">
        <text>thymidine + ATP = dTMP + ADP + H(+)</text>
        <dbReference type="Rhea" id="RHEA:19129"/>
        <dbReference type="ChEBI" id="CHEBI:15378"/>
        <dbReference type="ChEBI" id="CHEBI:17748"/>
        <dbReference type="ChEBI" id="CHEBI:30616"/>
        <dbReference type="ChEBI" id="CHEBI:63528"/>
        <dbReference type="ChEBI" id="CHEBI:456216"/>
        <dbReference type="EC" id="2.7.1.21"/>
    </reaction>
</comment>
<gene>
    <name evidence="9" type="primary">tdk</name>
    <name evidence="14" type="ORF">SAMN05444354_107137</name>
</gene>
<dbReference type="PIRSF" id="PIRSF035805">
    <property type="entry name" value="TK_cell"/>
    <property type="match status" value="1"/>
</dbReference>
<evidence type="ECO:0000256" key="9">
    <source>
        <dbReference type="HAMAP-Rule" id="MF_00124"/>
    </source>
</evidence>
<keyword evidence="9" id="KW-0479">Metal-binding</keyword>
<dbReference type="PANTHER" id="PTHR11441">
    <property type="entry name" value="THYMIDINE KINASE"/>
    <property type="match status" value="1"/>
</dbReference>
<comment type="subcellular location">
    <subcellularLocation>
        <location evidence="9">Cytoplasm</location>
    </subcellularLocation>
</comment>
<evidence type="ECO:0000256" key="4">
    <source>
        <dbReference type="ARBA" id="ARBA00022634"/>
    </source>
</evidence>
<name>A0A1H7RQB0_STIAU</name>
<feature type="binding site" evidence="9">
    <location>
        <position position="181"/>
    </location>
    <ligand>
        <name>Zn(2+)</name>
        <dbReference type="ChEBI" id="CHEBI:29105"/>
    </ligand>
</feature>
<keyword evidence="5 9" id="KW-0808">Transferase</keyword>
<reference evidence="15" key="1">
    <citation type="submission" date="2016-10" db="EMBL/GenBank/DDBJ databases">
        <authorList>
            <person name="Varghese N."/>
            <person name="Submissions S."/>
        </authorList>
    </citation>
    <scope>NUCLEOTIDE SEQUENCE [LARGE SCALE GENOMIC DNA]</scope>
    <source>
        <strain evidence="15">DSM 17044</strain>
    </source>
</reference>